<dbReference type="InterPro" id="IPR006223">
    <property type="entry name" value="GcvT"/>
</dbReference>
<keyword evidence="4 7" id="KW-0808">Transferase</keyword>
<dbReference type="EC" id="2.1.2.10" evidence="2 7"/>
<keyword evidence="3 7" id="KW-0032">Aminotransferase</keyword>
<feature type="domain" description="GCVT N-terminal" evidence="9">
    <location>
        <begin position="15"/>
        <end position="267"/>
    </location>
</feature>
<feature type="domain" description="Aminomethyltransferase C-terminal" evidence="10">
    <location>
        <begin position="285"/>
        <end position="363"/>
    </location>
</feature>
<dbReference type="Gene3D" id="4.10.1250.10">
    <property type="entry name" value="Aminomethyltransferase fragment"/>
    <property type="match status" value="1"/>
</dbReference>
<dbReference type="PANTHER" id="PTHR43757:SF2">
    <property type="entry name" value="AMINOMETHYLTRANSFERASE, MITOCHONDRIAL"/>
    <property type="match status" value="1"/>
</dbReference>
<dbReference type="Gene3D" id="3.30.70.1400">
    <property type="entry name" value="Aminomethyltransferase beta-barrel domains"/>
    <property type="match status" value="1"/>
</dbReference>
<evidence type="ECO:0000256" key="1">
    <source>
        <dbReference type="ARBA" id="ARBA00008609"/>
    </source>
</evidence>
<gene>
    <name evidence="7 11" type="primary">gcvT</name>
    <name evidence="11" type="ORF">C3F09_03715</name>
</gene>
<protein>
    <recommendedName>
        <fullName evidence="2 7">Aminomethyltransferase</fullName>
        <ecNumber evidence="2 7">2.1.2.10</ecNumber>
    </recommendedName>
    <alternativeName>
        <fullName evidence="5 7">Glycine cleavage system T protein</fullName>
    </alternativeName>
</protein>
<dbReference type="InterPro" id="IPR022903">
    <property type="entry name" value="GcvT_bac"/>
</dbReference>
<dbReference type="PANTHER" id="PTHR43757">
    <property type="entry name" value="AMINOMETHYLTRANSFERASE"/>
    <property type="match status" value="1"/>
</dbReference>
<evidence type="ECO:0000256" key="8">
    <source>
        <dbReference type="PIRSR" id="PIRSR006487-1"/>
    </source>
</evidence>
<dbReference type="InterPro" id="IPR028896">
    <property type="entry name" value="GcvT/YgfZ/DmdA"/>
</dbReference>
<dbReference type="GO" id="GO:0019464">
    <property type="term" value="P:glycine decarboxylation via glycine cleavage system"/>
    <property type="evidence" value="ECO:0007669"/>
    <property type="project" value="UniProtKB-UniRule"/>
</dbReference>
<dbReference type="GO" id="GO:0005829">
    <property type="term" value="C:cytosol"/>
    <property type="evidence" value="ECO:0007669"/>
    <property type="project" value="TreeGrafter"/>
</dbReference>
<evidence type="ECO:0000313" key="11">
    <source>
        <dbReference type="EMBL" id="PWB74628.1"/>
    </source>
</evidence>
<proteinExistence type="inferred from homology"/>
<comment type="caution">
    <text evidence="11">The sequence shown here is derived from an EMBL/GenBank/DDBJ whole genome shotgun (WGS) entry which is preliminary data.</text>
</comment>
<evidence type="ECO:0000256" key="4">
    <source>
        <dbReference type="ARBA" id="ARBA00022679"/>
    </source>
</evidence>
<evidence type="ECO:0000256" key="3">
    <source>
        <dbReference type="ARBA" id="ARBA00022576"/>
    </source>
</evidence>
<dbReference type="HAMAP" id="MF_00259">
    <property type="entry name" value="GcvT"/>
    <property type="match status" value="1"/>
</dbReference>
<dbReference type="Gene3D" id="2.40.30.110">
    <property type="entry name" value="Aminomethyltransferase beta-barrel domains"/>
    <property type="match status" value="1"/>
</dbReference>
<dbReference type="SUPFAM" id="SSF103025">
    <property type="entry name" value="Folate-binding domain"/>
    <property type="match status" value="1"/>
</dbReference>
<dbReference type="Pfam" id="PF01571">
    <property type="entry name" value="GCV_T"/>
    <property type="match status" value="1"/>
</dbReference>
<evidence type="ECO:0000259" key="9">
    <source>
        <dbReference type="Pfam" id="PF01571"/>
    </source>
</evidence>
<organism evidence="11 12">
    <name type="scientific">candidate division GN15 bacterium</name>
    <dbReference type="NCBI Taxonomy" id="2072418"/>
    <lineage>
        <taxon>Bacteria</taxon>
        <taxon>candidate division GN15</taxon>
    </lineage>
</organism>
<dbReference type="FunFam" id="2.40.30.110:FF:000003">
    <property type="entry name" value="Aminomethyltransferase"/>
    <property type="match status" value="1"/>
</dbReference>
<dbReference type="NCBIfam" id="NF001567">
    <property type="entry name" value="PRK00389.1"/>
    <property type="match status" value="1"/>
</dbReference>
<dbReference type="AlphaFoldDB" id="A0A855X9Q7"/>
<dbReference type="Pfam" id="PF08669">
    <property type="entry name" value="GCV_T_C"/>
    <property type="match status" value="1"/>
</dbReference>
<dbReference type="PIRSF" id="PIRSF006487">
    <property type="entry name" value="GcvT"/>
    <property type="match status" value="1"/>
</dbReference>
<comment type="function">
    <text evidence="7">The glycine cleavage system catalyzes the degradation of glycine.</text>
</comment>
<dbReference type="NCBIfam" id="TIGR00528">
    <property type="entry name" value="gcvT"/>
    <property type="match status" value="1"/>
</dbReference>
<dbReference type="GO" id="GO:0004047">
    <property type="term" value="F:aminomethyltransferase activity"/>
    <property type="evidence" value="ECO:0007669"/>
    <property type="project" value="UniProtKB-UniRule"/>
</dbReference>
<accession>A0A855X9Q7</accession>
<reference evidence="11 12" key="1">
    <citation type="journal article" date="2018" name="ISME J.">
        <title>A methanotrophic archaeon couples anaerobic oxidation of methane to Fe(III) reduction.</title>
        <authorList>
            <person name="Cai C."/>
            <person name="Leu A.O."/>
            <person name="Xie G.J."/>
            <person name="Guo J."/>
            <person name="Feng Y."/>
            <person name="Zhao J.X."/>
            <person name="Tyson G.W."/>
            <person name="Yuan Z."/>
            <person name="Hu S."/>
        </authorList>
    </citation>
    <scope>NUCLEOTIDE SEQUENCE [LARGE SCALE GENOMIC DNA]</scope>
    <source>
        <strain evidence="11">FeB_12</strain>
    </source>
</reference>
<name>A0A855X9Q7_9BACT</name>
<dbReference type="EMBL" id="PQAP01000026">
    <property type="protein sequence ID" value="PWB74628.1"/>
    <property type="molecule type" value="Genomic_DNA"/>
</dbReference>
<dbReference type="InterPro" id="IPR013977">
    <property type="entry name" value="GcvT_C"/>
</dbReference>
<evidence type="ECO:0000259" key="10">
    <source>
        <dbReference type="Pfam" id="PF08669"/>
    </source>
</evidence>
<dbReference type="InterPro" id="IPR029043">
    <property type="entry name" value="GcvT/YgfZ_C"/>
</dbReference>
<comment type="catalytic activity">
    <reaction evidence="6 7">
        <text>N(6)-[(R)-S(8)-aminomethyldihydrolipoyl]-L-lysyl-[protein] + (6S)-5,6,7,8-tetrahydrofolate = N(6)-[(R)-dihydrolipoyl]-L-lysyl-[protein] + (6R)-5,10-methylene-5,6,7,8-tetrahydrofolate + NH4(+)</text>
        <dbReference type="Rhea" id="RHEA:16945"/>
        <dbReference type="Rhea" id="RHEA-COMP:10475"/>
        <dbReference type="Rhea" id="RHEA-COMP:10492"/>
        <dbReference type="ChEBI" id="CHEBI:15636"/>
        <dbReference type="ChEBI" id="CHEBI:28938"/>
        <dbReference type="ChEBI" id="CHEBI:57453"/>
        <dbReference type="ChEBI" id="CHEBI:83100"/>
        <dbReference type="ChEBI" id="CHEBI:83143"/>
        <dbReference type="EC" id="2.1.2.10"/>
    </reaction>
</comment>
<dbReference type="InterPro" id="IPR027266">
    <property type="entry name" value="TrmE/GcvT-like"/>
</dbReference>
<dbReference type="Proteomes" id="UP000250918">
    <property type="component" value="Unassembled WGS sequence"/>
</dbReference>
<evidence type="ECO:0000256" key="5">
    <source>
        <dbReference type="ARBA" id="ARBA00031395"/>
    </source>
</evidence>
<dbReference type="FunFam" id="3.30.70.1400:FF:000001">
    <property type="entry name" value="Aminomethyltransferase"/>
    <property type="match status" value="1"/>
</dbReference>
<dbReference type="GO" id="GO:0005960">
    <property type="term" value="C:glycine cleavage complex"/>
    <property type="evidence" value="ECO:0007669"/>
    <property type="project" value="InterPro"/>
</dbReference>
<feature type="binding site" evidence="8">
    <location>
        <position position="200"/>
    </location>
    <ligand>
        <name>substrate</name>
    </ligand>
</feature>
<comment type="subunit">
    <text evidence="7">The glycine cleavage system is composed of four proteins: P, T, L and H.</text>
</comment>
<sequence>MTHSDTTPKRTPFSKYHEALGAKMVDFVGFYMPVQYKGITSEHLAVRQNVGLFDLSHMGEFEVTGKDALAFLQKTTTNNVATLEVGKIQYSCMPYPEGGIVDDLLVYRLADRFFLVVNASNIEKDFNWLKSHLFGDAKLVDRSDEFGLLAIQGPNAQKVMAEITSHDLEHMGYYTNAIGKVAGVELLFSRTGYTGEDGFELYIPPQHCDKLWKAVTDAGKKYGMEFIGLGARDSLRLEMKMALYGNDIDQTTTPVEAGLSWIVDFEKDFIGKPIMVKQRDEKPTRRLVCLEMEGKVFPRHGYDIYDQGKVVGKVTSGTFSPSLQKPIAMGYVPLDKSKIGATVNVAIRDKQYPAVVVKPPFYKSASHR</sequence>
<evidence type="ECO:0000256" key="6">
    <source>
        <dbReference type="ARBA" id="ARBA00047665"/>
    </source>
</evidence>
<dbReference type="InterPro" id="IPR006222">
    <property type="entry name" value="GCVT_N"/>
</dbReference>
<dbReference type="GO" id="GO:0008483">
    <property type="term" value="F:transaminase activity"/>
    <property type="evidence" value="ECO:0007669"/>
    <property type="project" value="UniProtKB-KW"/>
</dbReference>
<evidence type="ECO:0000313" key="12">
    <source>
        <dbReference type="Proteomes" id="UP000250918"/>
    </source>
</evidence>
<dbReference type="SUPFAM" id="SSF101790">
    <property type="entry name" value="Aminomethyltransferase beta-barrel domain"/>
    <property type="match status" value="1"/>
</dbReference>
<dbReference type="Gene3D" id="3.30.1360.120">
    <property type="entry name" value="Probable tRNA modification gtpase trme, domain 1"/>
    <property type="match status" value="1"/>
</dbReference>
<evidence type="ECO:0000256" key="7">
    <source>
        <dbReference type="HAMAP-Rule" id="MF_00259"/>
    </source>
</evidence>
<evidence type="ECO:0000256" key="2">
    <source>
        <dbReference type="ARBA" id="ARBA00012616"/>
    </source>
</evidence>
<comment type="similarity">
    <text evidence="1 7">Belongs to the GcvT family.</text>
</comment>